<dbReference type="RefSeq" id="WP_123689555.1">
    <property type="nucleotide sequence ID" value="NZ_AP019700.1"/>
</dbReference>
<name>A0A3N1MAG6_9PROT</name>
<keyword evidence="2" id="KW-1185">Reference proteome</keyword>
<evidence type="ECO:0000313" key="2">
    <source>
        <dbReference type="Proteomes" id="UP000278222"/>
    </source>
</evidence>
<proteinExistence type="predicted"/>
<organism evidence="1 2">
    <name type="scientific">Stella humosa</name>
    <dbReference type="NCBI Taxonomy" id="94"/>
    <lineage>
        <taxon>Bacteria</taxon>
        <taxon>Pseudomonadati</taxon>
        <taxon>Pseudomonadota</taxon>
        <taxon>Alphaproteobacteria</taxon>
        <taxon>Rhodospirillales</taxon>
        <taxon>Stellaceae</taxon>
        <taxon>Stella</taxon>
    </lineage>
</organism>
<evidence type="ECO:0008006" key="3">
    <source>
        <dbReference type="Google" id="ProtNLM"/>
    </source>
</evidence>
<reference evidence="1 2" key="1">
    <citation type="submission" date="2018-11" db="EMBL/GenBank/DDBJ databases">
        <title>Genomic Encyclopedia of Type Strains, Phase IV (KMG-IV): sequencing the most valuable type-strain genomes for metagenomic binning, comparative biology and taxonomic classification.</title>
        <authorList>
            <person name="Goeker M."/>
        </authorList>
    </citation>
    <scope>NUCLEOTIDE SEQUENCE [LARGE SCALE GENOMIC DNA]</scope>
    <source>
        <strain evidence="1 2">DSM 5900</strain>
    </source>
</reference>
<comment type="caution">
    <text evidence="1">The sequence shown here is derived from an EMBL/GenBank/DDBJ whole genome shotgun (WGS) entry which is preliminary data.</text>
</comment>
<sequence length="293" mass="33102">MIVYLSTSNHGYTVGKYLAGPGAHLAGRLVHRTYVEVLTGGAALSGLVPATWIFSDIERLLPALVPDVLALWRHLGTRGCRLLNHPTLALRRYELLRLLHHRGINDFDVYRVTDRRRPRRYPVFLRRDNNHSGPLSILLEDAAALDRAVEGLRGRGWPLQSVIIVEFSDTGDEAGVYRKYGAFRVGPAIVPAHVDASRDWSVKDDVLDMAGDREREFHFIEHNPWEAPIRRAFELARIDYGRIDFSLRGDGSIVVWEINTNPLIAFSEEDEASRALAARFMPCMTQAIEALDR</sequence>
<accession>A0A3N1MAG6</accession>
<dbReference type="SUPFAM" id="SSF56059">
    <property type="entry name" value="Glutathione synthetase ATP-binding domain-like"/>
    <property type="match status" value="1"/>
</dbReference>
<dbReference type="AlphaFoldDB" id="A0A3N1MAG6"/>
<dbReference type="OrthoDB" id="7616637at2"/>
<dbReference type="Proteomes" id="UP000278222">
    <property type="component" value="Unassembled WGS sequence"/>
</dbReference>
<dbReference type="EMBL" id="RJKX01000013">
    <property type="protein sequence ID" value="ROQ00259.1"/>
    <property type="molecule type" value="Genomic_DNA"/>
</dbReference>
<protein>
    <recommendedName>
        <fullName evidence="3">ATP-grasp domain-containing protein</fullName>
    </recommendedName>
</protein>
<gene>
    <name evidence="1" type="ORF">EDC65_2055</name>
</gene>
<evidence type="ECO:0000313" key="1">
    <source>
        <dbReference type="EMBL" id="ROQ00259.1"/>
    </source>
</evidence>